<sequence>MFGVLGELLITGGVLVLLFLGWQLWWNDAVMAASQSRAAESISQGWVEDVKPDPAPAPAAETGFGDPVVATAPGDQTAFAVLYVPRFGDTYKRTIAEGIGTNVLNSPDLGIGHYPGTQMPGEVGNFAIASHRSANGGGMHLINELQLGDAIYVQTADGYYTYRFRDMEYVPPSAVEAIAPVPHDPDGTPVDRLIALTTCNPLLSTAERIIAYGVFESWQPTSAGPPTELAALLPAA</sequence>
<proteinExistence type="predicted"/>
<feature type="active site" description="Proton donor/acceptor" evidence="2">
    <location>
        <position position="131"/>
    </location>
</feature>
<dbReference type="InterPro" id="IPR023365">
    <property type="entry name" value="Sortase_dom-sf"/>
</dbReference>
<dbReference type="Gene3D" id="2.40.260.10">
    <property type="entry name" value="Sortase"/>
    <property type="match status" value="1"/>
</dbReference>
<keyword evidence="1" id="KW-0378">Hydrolase</keyword>
<feature type="active site" description="Acyl-thioester intermediate" evidence="2">
    <location>
        <position position="199"/>
    </location>
</feature>
<evidence type="ECO:0000256" key="1">
    <source>
        <dbReference type="ARBA" id="ARBA00022801"/>
    </source>
</evidence>
<dbReference type="Proteomes" id="UP000237340">
    <property type="component" value="Unassembled WGS sequence"/>
</dbReference>
<dbReference type="InterPro" id="IPR005754">
    <property type="entry name" value="Sortase"/>
</dbReference>
<dbReference type="NCBIfam" id="NF033747">
    <property type="entry name" value="class_E_sortase"/>
    <property type="match status" value="1"/>
</dbReference>
<keyword evidence="4" id="KW-1185">Reference proteome</keyword>
<dbReference type="SUPFAM" id="SSF63817">
    <property type="entry name" value="Sortase"/>
    <property type="match status" value="1"/>
</dbReference>
<dbReference type="InterPro" id="IPR053465">
    <property type="entry name" value="Sortase_Class_E"/>
</dbReference>
<comment type="caution">
    <text evidence="3">The sequence shown here is derived from an EMBL/GenBank/DDBJ whole genome shotgun (WGS) entry which is preliminary data.</text>
</comment>
<dbReference type="AlphaFoldDB" id="A0A2S3ZHW9"/>
<dbReference type="CDD" id="cd05830">
    <property type="entry name" value="Sortase_E"/>
    <property type="match status" value="1"/>
</dbReference>
<evidence type="ECO:0000313" key="3">
    <source>
        <dbReference type="EMBL" id="POH67009.1"/>
    </source>
</evidence>
<gene>
    <name evidence="3" type="ORF">C3B61_07510</name>
</gene>
<dbReference type="EMBL" id="PPXD01000008">
    <property type="protein sequence ID" value="POH67009.1"/>
    <property type="molecule type" value="Genomic_DNA"/>
</dbReference>
<dbReference type="GO" id="GO:0016787">
    <property type="term" value="F:hydrolase activity"/>
    <property type="evidence" value="ECO:0007669"/>
    <property type="project" value="UniProtKB-KW"/>
</dbReference>
<dbReference type="Pfam" id="PF04203">
    <property type="entry name" value="Sortase"/>
    <property type="match status" value="1"/>
</dbReference>
<name>A0A2S3ZHW9_9MICO</name>
<protein>
    <submittedName>
        <fullName evidence="3">Class E sortase</fullName>
    </submittedName>
</protein>
<organism evidence="3 4">
    <name type="scientific">Cryobacterium zongtaii</name>
    <dbReference type="NCBI Taxonomy" id="1259217"/>
    <lineage>
        <taxon>Bacteria</taxon>
        <taxon>Bacillati</taxon>
        <taxon>Actinomycetota</taxon>
        <taxon>Actinomycetes</taxon>
        <taxon>Micrococcales</taxon>
        <taxon>Microbacteriaceae</taxon>
        <taxon>Cryobacterium</taxon>
    </lineage>
</organism>
<dbReference type="InterPro" id="IPR042003">
    <property type="entry name" value="Sortase_E"/>
</dbReference>
<evidence type="ECO:0000313" key="4">
    <source>
        <dbReference type="Proteomes" id="UP000237340"/>
    </source>
</evidence>
<reference evidence="3 4" key="1">
    <citation type="submission" date="2018-01" db="EMBL/GenBank/DDBJ databases">
        <title>Cryobacterium sp. nov., from glaciers in China.</title>
        <authorList>
            <person name="Liu Q."/>
            <person name="Xin Y.-H."/>
        </authorList>
    </citation>
    <scope>NUCLEOTIDE SEQUENCE [LARGE SCALE GENOMIC DNA]</scope>
    <source>
        <strain evidence="3 4">TMN-42</strain>
    </source>
</reference>
<accession>A0A2S3ZHW9</accession>
<evidence type="ECO:0000256" key="2">
    <source>
        <dbReference type="PIRSR" id="PIRSR605754-1"/>
    </source>
</evidence>